<keyword evidence="5" id="KW-0819">tRNA processing</keyword>
<keyword evidence="6" id="KW-0540">Nuclease</keyword>
<evidence type="ECO:0000256" key="6">
    <source>
        <dbReference type="ARBA" id="ARBA00022722"/>
    </source>
</evidence>
<dbReference type="InterPro" id="IPR001279">
    <property type="entry name" value="Metallo-B-lactamas"/>
</dbReference>
<dbReference type="OMA" id="TLFRDEM"/>
<gene>
    <name evidence="12" type="ORF">TVAG_465870</name>
</gene>
<proteinExistence type="inferred from homology"/>
<evidence type="ECO:0000256" key="4">
    <source>
        <dbReference type="ARBA" id="ARBA00012477"/>
    </source>
</evidence>
<keyword evidence="7" id="KW-0479">Metal-binding</keyword>
<dbReference type="EMBL" id="DS113526">
    <property type="protein sequence ID" value="EAY02727.1"/>
    <property type="molecule type" value="Genomic_DNA"/>
</dbReference>
<keyword evidence="9" id="KW-0378">Hydrolase</keyword>
<dbReference type="SMART" id="SM00849">
    <property type="entry name" value="Lactamase_B"/>
    <property type="match status" value="1"/>
</dbReference>
<reference evidence="12" key="2">
    <citation type="journal article" date="2007" name="Science">
        <title>Draft genome sequence of the sexually transmitted pathogen Trichomonas vaginalis.</title>
        <authorList>
            <person name="Carlton J.M."/>
            <person name="Hirt R.P."/>
            <person name="Silva J.C."/>
            <person name="Delcher A.L."/>
            <person name="Schatz M."/>
            <person name="Zhao Q."/>
            <person name="Wortman J.R."/>
            <person name="Bidwell S.L."/>
            <person name="Alsmark U.C.M."/>
            <person name="Besteiro S."/>
            <person name="Sicheritz-Ponten T."/>
            <person name="Noel C.J."/>
            <person name="Dacks J.B."/>
            <person name="Foster P.G."/>
            <person name="Simillion C."/>
            <person name="Van de Peer Y."/>
            <person name="Miranda-Saavedra D."/>
            <person name="Barton G.J."/>
            <person name="Westrop G.D."/>
            <person name="Mueller S."/>
            <person name="Dessi D."/>
            <person name="Fiori P.L."/>
            <person name="Ren Q."/>
            <person name="Paulsen I."/>
            <person name="Zhang H."/>
            <person name="Bastida-Corcuera F.D."/>
            <person name="Simoes-Barbosa A."/>
            <person name="Brown M.T."/>
            <person name="Hayes R.D."/>
            <person name="Mukherjee M."/>
            <person name="Okumura C.Y."/>
            <person name="Schneider R."/>
            <person name="Smith A.J."/>
            <person name="Vanacova S."/>
            <person name="Villalvazo M."/>
            <person name="Haas B.J."/>
            <person name="Pertea M."/>
            <person name="Feldblyum T.V."/>
            <person name="Utterback T.R."/>
            <person name="Shu C.L."/>
            <person name="Osoegawa K."/>
            <person name="de Jong P.J."/>
            <person name="Hrdy I."/>
            <person name="Horvathova L."/>
            <person name="Zubacova Z."/>
            <person name="Dolezal P."/>
            <person name="Malik S.B."/>
            <person name="Logsdon J.M. Jr."/>
            <person name="Henze K."/>
            <person name="Gupta A."/>
            <person name="Wang C.C."/>
            <person name="Dunne R.L."/>
            <person name="Upcroft J.A."/>
            <person name="Upcroft P."/>
            <person name="White O."/>
            <person name="Salzberg S.L."/>
            <person name="Tang P."/>
            <person name="Chiu C.-H."/>
            <person name="Lee Y.-S."/>
            <person name="Embley T.M."/>
            <person name="Coombs G.H."/>
            <person name="Mottram J.C."/>
            <person name="Tachezy J."/>
            <person name="Fraser-Liggett C.M."/>
            <person name="Johnson P.J."/>
        </authorList>
    </citation>
    <scope>NUCLEOTIDE SEQUENCE [LARGE SCALE GENOMIC DNA]</scope>
    <source>
        <strain evidence="12">G3</strain>
    </source>
</reference>
<dbReference type="FunCoup" id="A2EX68">
    <property type="interactions" value="509"/>
</dbReference>
<evidence type="ECO:0000256" key="1">
    <source>
        <dbReference type="ARBA" id="ARBA00000402"/>
    </source>
</evidence>
<name>A2EX68_TRIV3</name>
<comment type="similarity">
    <text evidence="3">Belongs to the RNase Z family.</text>
</comment>
<keyword evidence="8" id="KW-0255">Endonuclease</keyword>
<evidence type="ECO:0000256" key="10">
    <source>
        <dbReference type="ARBA" id="ARBA00022833"/>
    </source>
</evidence>
<dbReference type="STRING" id="5722.A2EX68"/>
<dbReference type="Proteomes" id="UP000001542">
    <property type="component" value="Unassembled WGS sequence"/>
</dbReference>
<evidence type="ECO:0000256" key="3">
    <source>
        <dbReference type="ARBA" id="ARBA00007823"/>
    </source>
</evidence>
<dbReference type="AlphaFoldDB" id="A2EX68"/>
<accession>A2EX68</accession>
<evidence type="ECO:0000256" key="8">
    <source>
        <dbReference type="ARBA" id="ARBA00022759"/>
    </source>
</evidence>
<dbReference type="Pfam" id="PF13691">
    <property type="entry name" value="Lactamase_B_4"/>
    <property type="match status" value="1"/>
</dbReference>
<evidence type="ECO:0000259" key="11">
    <source>
        <dbReference type="SMART" id="SM00849"/>
    </source>
</evidence>
<dbReference type="Pfam" id="PF12706">
    <property type="entry name" value="Lactamase_B_2"/>
    <property type="match status" value="1"/>
</dbReference>
<dbReference type="FunFam" id="3.60.15.10:FF:000134">
    <property type="entry name" value="Metallo-beta-lactamase superfamily protein"/>
    <property type="match status" value="1"/>
</dbReference>
<dbReference type="InterPro" id="IPR047151">
    <property type="entry name" value="RNZ2-like"/>
</dbReference>
<protein>
    <recommendedName>
        <fullName evidence="4">ribonuclease Z</fullName>
        <ecNumber evidence="4">3.1.26.11</ecNumber>
    </recommendedName>
</protein>
<evidence type="ECO:0000313" key="13">
    <source>
        <dbReference type="Proteomes" id="UP000001542"/>
    </source>
</evidence>
<dbReference type="SUPFAM" id="SSF56281">
    <property type="entry name" value="Metallo-hydrolase/oxidoreductase"/>
    <property type="match status" value="2"/>
</dbReference>
<organism evidence="12 13">
    <name type="scientific">Trichomonas vaginalis (strain ATCC PRA-98 / G3)</name>
    <dbReference type="NCBI Taxonomy" id="412133"/>
    <lineage>
        <taxon>Eukaryota</taxon>
        <taxon>Metamonada</taxon>
        <taxon>Parabasalia</taxon>
        <taxon>Trichomonadida</taxon>
        <taxon>Trichomonadidae</taxon>
        <taxon>Trichomonas</taxon>
    </lineage>
</organism>
<evidence type="ECO:0000256" key="9">
    <source>
        <dbReference type="ARBA" id="ARBA00022801"/>
    </source>
</evidence>
<keyword evidence="13" id="KW-1185">Reference proteome</keyword>
<sequence>MKYDLVVISGTSPDSRPCVALTFLDAVYLFNCPDQTQRIFRENKIRFAKLDTIFMTSLHSHSLGGFHGLLITVMDNKQKNVQICAPTGIESVLESYRNLHTNENIKPNVVESVSDKNIQAKTIPLHLTNAYDVQLCEVPGKFLIQKAKELQIPPGPVYRKLQDGETITLDDGRVIQPEMVVGPPTPGEHILFVDCRCEEDIDMLPDCKNYDFVIHFTNLDILRTEKYLSKFSPDQRALIFTETGHITFPSVANLYQNILEISDLFKPLVHYETDKSLNLGKNFVIAEQGLEFAFCPVEKKKFNFPKYDVKLQKVPKIELPKIQSFGITFTGTGSTYPSKYRNVAGILLHTTDGYIVFDAGEGFVGQIMRKFGIENCKEILKKLIAIFISHNHGDHVFGCYELLQTRSLVTDEDVPIFCPDQLRDHLLNLQKVSRFGNLHFHLLSREELTFSTGSTTLEFIPVIHCKGSHAVVANISGGYRVVYSGDKSFSEEFAKKVGKCDLLIHESTFSDDLVDEATAKRHSTMGQAIETGKLCNAKYIVLTHFSQRYPKLPVFEGSGHIAFAFDYLSFVFEDIQKLCEVCPKIFQMISDLEAAEEEAKN</sequence>
<dbReference type="GO" id="GO:0042781">
    <property type="term" value="F:3'-tRNA processing endoribonuclease activity"/>
    <property type="evidence" value="ECO:0000318"/>
    <property type="project" value="GO_Central"/>
</dbReference>
<dbReference type="VEuPathDB" id="TrichDB:TVAGG3_0503690"/>
<dbReference type="InParanoid" id="A2EX68"/>
<dbReference type="GO" id="GO:0005739">
    <property type="term" value="C:mitochondrion"/>
    <property type="evidence" value="ECO:0000318"/>
    <property type="project" value="GO_Central"/>
</dbReference>
<dbReference type="GO" id="GO:1990180">
    <property type="term" value="P:mitochondrial tRNA 3'-end processing"/>
    <property type="evidence" value="ECO:0000318"/>
    <property type="project" value="GO_Central"/>
</dbReference>
<dbReference type="PANTHER" id="PTHR12553:SF49">
    <property type="entry name" value="ZINC PHOSPHODIESTERASE ELAC PROTEIN 2"/>
    <property type="match status" value="1"/>
</dbReference>
<keyword evidence="10" id="KW-0862">Zinc</keyword>
<dbReference type="PANTHER" id="PTHR12553">
    <property type="entry name" value="ZINC PHOSPHODIESTERASE ELAC PROTEIN 2"/>
    <property type="match status" value="1"/>
</dbReference>
<comment type="cofactor">
    <cofactor evidence="2">
        <name>Zn(2+)</name>
        <dbReference type="ChEBI" id="CHEBI:29105"/>
    </cofactor>
</comment>
<dbReference type="RefSeq" id="XP_001314950.1">
    <property type="nucleotide sequence ID" value="XM_001314915.1"/>
</dbReference>
<dbReference type="VEuPathDB" id="TrichDB:TVAG_465870"/>
<evidence type="ECO:0000256" key="5">
    <source>
        <dbReference type="ARBA" id="ARBA00022694"/>
    </source>
</evidence>
<dbReference type="GO" id="GO:0046872">
    <property type="term" value="F:metal ion binding"/>
    <property type="evidence" value="ECO:0007669"/>
    <property type="project" value="UniProtKB-KW"/>
</dbReference>
<dbReference type="InterPro" id="IPR036866">
    <property type="entry name" value="RibonucZ/Hydroxyglut_hydro"/>
</dbReference>
<dbReference type="FunFam" id="3.60.15.10:FF:000141">
    <property type="entry name" value="Ribonuclease Z 1"/>
    <property type="match status" value="1"/>
</dbReference>
<dbReference type="KEGG" id="tva:4760567"/>
<dbReference type="SMR" id="A2EX68"/>
<dbReference type="eggNOG" id="KOG2121">
    <property type="taxonomic scope" value="Eukaryota"/>
</dbReference>
<evidence type="ECO:0000256" key="7">
    <source>
        <dbReference type="ARBA" id="ARBA00022723"/>
    </source>
</evidence>
<feature type="domain" description="Metallo-beta-lactamase" evidence="11">
    <location>
        <begin position="342"/>
        <end position="533"/>
    </location>
</feature>
<dbReference type="EC" id="3.1.26.11" evidence="4"/>
<dbReference type="InterPro" id="IPR027794">
    <property type="entry name" value="tRNase_Z_dom"/>
</dbReference>
<dbReference type="OrthoDB" id="527344at2759"/>
<dbReference type="Gene3D" id="3.60.15.10">
    <property type="entry name" value="Ribonuclease Z/Hydroxyacylglutathione hydrolase-like"/>
    <property type="match status" value="2"/>
</dbReference>
<comment type="catalytic activity">
    <reaction evidence="1">
        <text>Endonucleolytic cleavage of RNA, removing extra 3' nucleotides from tRNA precursor, generating 3' termini of tRNAs. A 3'-hydroxy group is left at the tRNA terminus and a 5'-phosphoryl group is left at the trailer molecule.</text>
        <dbReference type="EC" id="3.1.26.11"/>
    </reaction>
</comment>
<evidence type="ECO:0000313" key="12">
    <source>
        <dbReference type="EMBL" id="EAY02727.1"/>
    </source>
</evidence>
<reference evidence="12" key="1">
    <citation type="submission" date="2006-10" db="EMBL/GenBank/DDBJ databases">
        <authorList>
            <person name="Amadeo P."/>
            <person name="Zhao Q."/>
            <person name="Wortman J."/>
            <person name="Fraser-Liggett C."/>
            <person name="Carlton J."/>
        </authorList>
    </citation>
    <scope>NUCLEOTIDE SEQUENCE</scope>
    <source>
        <strain evidence="12">G3</strain>
    </source>
</reference>
<evidence type="ECO:0000256" key="2">
    <source>
        <dbReference type="ARBA" id="ARBA00001947"/>
    </source>
</evidence>